<gene>
    <name evidence="1" type="ORF">DPMN_121044</name>
</gene>
<organism evidence="1 2">
    <name type="scientific">Dreissena polymorpha</name>
    <name type="common">Zebra mussel</name>
    <name type="synonym">Mytilus polymorpha</name>
    <dbReference type="NCBI Taxonomy" id="45954"/>
    <lineage>
        <taxon>Eukaryota</taxon>
        <taxon>Metazoa</taxon>
        <taxon>Spiralia</taxon>
        <taxon>Lophotrochozoa</taxon>
        <taxon>Mollusca</taxon>
        <taxon>Bivalvia</taxon>
        <taxon>Autobranchia</taxon>
        <taxon>Heteroconchia</taxon>
        <taxon>Euheterodonta</taxon>
        <taxon>Imparidentia</taxon>
        <taxon>Neoheterodontei</taxon>
        <taxon>Myida</taxon>
        <taxon>Dreissenoidea</taxon>
        <taxon>Dreissenidae</taxon>
        <taxon>Dreissena</taxon>
    </lineage>
</organism>
<feature type="non-terminal residue" evidence="1">
    <location>
        <position position="1"/>
    </location>
</feature>
<protein>
    <submittedName>
        <fullName evidence="1">Uncharacterized protein</fullName>
    </submittedName>
</protein>
<name>A0A9D4GLP8_DREPO</name>
<reference evidence="1" key="2">
    <citation type="submission" date="2020-11" db="EMBL/GenBank/DDBJ databases">
        <authorList>
            <person name="McCartney M.A."/>
            <person name="Auch B."/>
            <person name="Kono T."/>
            <person name="Mallez S."/>
            <person name="Becker A."/>
            <person name="Gohl D.M."/>
            <person name="Silverstein K.A.T."/>
            <person name="Koren S."/>
            <person name="Bechman K.B."/>
            <person name="Herman A."/>
            <person name="Abrahante J.E."/>
            <person name="Garbe J."/>
        </authorList>
    </citation>
    <scope>NUCLEOTIDE SEQUENCE</scope>
    <source>
        <strain evidence="1">Duluth1</strain>
        <tissue evidence="1">Whole animal</tissue>
    </source>
</reference>
<comment type="caution">
    <text evidence="1">The sequence shown here is derived from an EMBL/GenBank/DDBJ whole genome shotgun (WGS) entry which is preliminary data.</text>
</comment>
<dbReference type="AlphaFoldDB" id="A0A9D4GLP8"/>
<proteinExistence type="predicted"/>
<accession>A0A9D4GLP8</accession>
<evidence type="ECO:0000313" key="1">
    <source>
        <dbReference type="EMBL" id="KAH3819310.1"/>
    </source>
</evidence>
<dbReference type="EMBL" id="JAIWYP010000005">
    <property type="protein sequence ID" value="KAH3819310.1"/>
    <property type="molecule type" value="Genomic_DNA"/>
</dbReference>
<keyword evidence="2" id="KW-1185">Reference proteome</keyword>
<reference evidence="1" key="1">
    <citation type="journal article" date="2019" name="bioRxiv">
        <title>The Genome of the Zebra Mussel, Dreissena polymorpha: A Resource for Invasive Species Research.</title>
        <authorList>
            <person name="McCartney M.A."/>
            <person name="Auch B."/>
            <person name="Kono T."/>
            <person name="Mallez S."/>
            <person name="Zhang Y."/>
            <person name="Obille A."/>
            <person name="Becker A."/>
            <person name="Abrahante J.E."/>
            <person name="Garbe J."/>
            <person name="Badalamenti J.P."/>
            <person name="Herman A."/>
            <person name="Mangelson H."/>
            <person name="Liachko I."/>
            <person name="Sullivan S."/>
            <person name="Sone E.D."/>
            <person name="Koren S."/>
            <person name="Silverstein K.A.T."/>
            <person name="Beckman K.B."/>
            <person name="Gohl D.M."/>
        </authorList>
    </citation>
    <scope>NUCLEOTIDE SEQUENCE</scope>
    <source>
        <strain evidence="1">Duluth1</strain>
        <tissue evidence="1">Whole animal</tissue>
    </source>
</reference>
<dbReference type="Proteomes" id="UP000828390">
    <property type="component" value="Unassembled WGS sequence"/>
</dbReference>
<sequence length="118" mass="13704">MKCHRSNQTMLSWPMWMDRGRPDLNTSYPVWLYGFEVQIHVGENTRRTFNCIARTLFKGKTFFENGYSTIEAAKNECIANKAILPTVSPINIEQFGVAQDIIDVPFWIQPLSVRKFTE</sequence>
<evidence type="ECO:0000313" key="2">
    <source>
        <dbReference type="Proteomes" id="UP000828390"/>
    </source>
</evidence>